<dbReference type="GeneID" id="124629382"/>
<dbReference type="SMR" id="A0A1B1FFU8"/>
<proteinExistence type="predicted"/>
<name>A0A1B1FFU8_XENLA</name>
<reference evidence="2" key="1">
    <citation type="journal article" date="2016" name="Sci. Rep.">
        <title>Expansion of amphibian intronless interferons revises the paradigm for interferon evolution and functional diversity.</title>
        <authorList>
            <person name="Sang Y."/>
            <person name="Liu Q."/>
            <person name="Lee J."/>
            <person name="Ma W."/>
            <person name="McVey D.S."/>
            <person name="Blecha F."/>
        </authorList>
    </citation>
    <scope>NUCLEOTIDE SEQUENCE</scope>
    <source>
        <strain evidence="2">Ifnx17</strain>
    </source>
</reference>
<dbReference type="CTD" id="124629382"/>
<protein>
    <submittedName>
        <fullName evidence="2">Type I interferon 17</fullName>
    </submittedName>
</protein>
<feature type="signal peptide" evidence="1">
    <location>
        <begin position="1"/>
        <end position="24"/>
    </location>
</feature>
<feature type="chain" id="PRO_5008522187" evidence="1">
    <location>
        <begin position="25"/>
        <end position="187"/>
    </location>
</feature>
<evidence type="ECO:0000313" key="2">
    <source>
        <dbReference type="EMBL" id="ANQ43330.1"/>
    </source>
</evidence>
<evidence type="ECO:0000256" key="1">
    <source>
        <dbReference type="SAM" id="SignalP"/>
    </source>
</evidence>
<dbReference type="EMBL" id="KU594585">
    <property type="protein sequence ID" value="ANQ43330.1"/>
    <property type="molecule type" value="Genomic_DNA"/>
</dbReference>
<keyword evidence="1" id="KW-0732">Signal</keyword>
<accession>A0A1B1FFU8</accession>
<organism evidence="2">
    <name type="scientific">Xenopus laevis</name>
    <name type="common">African clawed frog</name>
    <dbReference type="NCBI Taxonomy" id="8355"/>
    <lineage>
        <taxon>Eukaryota</taxon>
        <taxon>Metazoa</taxon>
        <taxon>Chordata</taxon>
        <taxon>Craniata</taxon>
        <taxon>Vertebrata</taxon>
        <taxon>Euteleostomi</taxon>
        <taxon>Amphibia</taxon>
        <taxon>Batrachia</taxon>
        <taxon>Anura</taxon>
        <taxon>Pipoidea</taxon>
        <taxon>Pipidae</taxon>
        <taxon>Xenopodinae</taxon>
        <taxon>Xenopus</taxon>
        <taxon>Xenopus</taxon>
    </lineage>
</organism>
<sequence>MSGIQSGILLHIVLGLLLQGPITTSPQCPWPAQNGEFLVNQMLSIFDHLKPEKEFMHKKLPPIGSVFNISQMEALPMVATRVFVETISFYTENCQILGHLQEQCNKLYVLLHQLGEMLAQYKTNTADYKEAMEAISKKFRKLRRRAQKRGHTAHAQDLIWLTVIEDLRSVAAHLSVIGTQSLMNGTF</sequence>
<dbReference type="AlphaFoldDB" id="A0A1B1FFU8"/>
<dbReference type="RefSeq" id="NP_001389881.1">
    <property type="nucleotide sequence ID" value="NM_001402952.1"/>
</dbReference>